<dbReference type="RefSeq" id="WP_097008845.1">
    <property type="nucleotide sequence ID" value="NZ_OBEJ01000002.1"/>
</dbReference>
<dbReference type="GO" id="GO:0016020">
    <property type="term" value="C:membrane"/>
    <property type="evidence" value="ECO:0007669"/>
    <property type="project" value="UniProtKB-SubCell"/>
</dbReference>
<feature type="transmembrane region" description="Helical" evidence="5">
    <location>
        <begin position="116"/>
        <end position="134"/>
    </location>
</feature>
<dbReference type="Proteomes" id="UP000219453">
    <property type="component" value="Unassembled WGS sequence"/>
</dbReference>
<evidence type="ECO:0000313" key="7">
    <source>
        <dbReference type="EMBL" id="SNZ12788.1"/>
    </source>
</evidence>
<keyword evidence="4 5" id="KW-0472">Membrane</keyword>
<dbReference type="Pfam" id="PF06271">
    <property type="entry name" value="RDD"/>
    <property type="match status" value="1"/>
</dbReference>
<organism evidence="7 8">
    <name type="scientific">Natronoarchaeum philippinense</name>
    <dbReference type="NCBI Taxonomy" id="558529"/>
    <lineage>
        <taxon>Archaea</taxon>
        <taxon>Methanobacteriati</taxon>
        <taxon>Methanobacteriota</taxon>
        <taxon>Stenosarchaea group</taxon>
        <taxon>Halobacteria</taxon>
        <taxon>Halobacteriales</taxon>
        <taxon>Natronoarchaeaceae</taxon>
    </lineage>
</organism>
<feature type="transmembrane region" description="Helical" evidence="5">
    <location>
        <begin position="60"/>
        <end position="78"/>
    </location>
</feature>
<dbReference type="PANTHER" id="PTHR38480">
    <property type="entry name" value="SLR0254 PROTEIN"/>
    <property type="match status" value="1"/>
</dbReference>
<evidence type="ECO:0000256" key="3">
    <source>
        <dbReference type="ARBA" id="ARBA00022989"/>
    </source>
</evidence>
<reference evidence="7 8" key="1">
    <citation type="submission" date="2017-09" db="EMBL/GenBank/DDBJ databases">
        <authorList>
            <person name="Ehlers B."/>
            <person name="Leendertz F.H."/>
        </authorList>
    </citation>
    <scope>NUCLEOTIDE SEQUENCE [LARGE SCALE GENOMIC DNA]</scope>
    <source>
        <strain evidence="7 8">DSM 27208</strain>
    </source>
</reference>
<evidence type="ECO:0000259" key="6">
    <source>
        <dbReference type="Pfam" id="PF06271"/>
    </source>
</evidence>
<feature type="domain" description="RDD" evidence="6">
    <location>
        <begin position="11"/>
        <end position="146"/>
    </location>
</feature>
<dbReference type="InterPro" id="IPR010432">
    <property type="entry name" value="RDD"/>
</dbReference>
<name>A0A285NU87_NATPI</name>
<dbReference type="PANTHER" id="PTHR38480:SF1">
    <property type="entry name" value="SLR0254 PROTEIN"/>
    <property type="match status" value="1"/>
</dbReference>
<gene>
    <name evidence="7" type="ORF">SAMN06269185_1925</name>
</gene>
<dbReference type="AlphaFoldDB" id="A0A285NU87"/>
<dbReference type="OrthoDB" id="288430at2157"/>
<keyword evidence="3 5" id="KW-1133">Transmembrane helix</keyword>
<protein>
    <submittedName>
        <fullName evidence="7">Uncharacterized membrane protein YckC, RDD family</fullName>
    </submittedName>
</protein>
<evidence type="ECO:0000313" key="8">
    <source>
        <dbReference type="Proteomes" id="UP000219453"/>
    </source>
</evidence>
<evidence type="ECO:0000256" key="4">
    <source>
        <dbReference type="ARBA" id="ARBA00023136"/>
    </source>
</evidence>
<keyword evidence="8" id="KW-1185">Reference proteome</keyword>
<comment type="subcellular location">
    <subcellularLocation>
        <location evidence="1">Membrane</location>
        <topology evidence="1">Multi-pass membrane protein</topology>
    </subcellularLocation>
</comment>
<evidence type="ECO:0000256" key="1">
    <source>
        <dbReference type="ARBA" id="ARBA00004141"/>
    </source>
</evidence>
<feature type="transmembrane region" description="Helical" evidence="5">
    <location>
        <begin position="24"/>
        <end position="40"/>
    </location>
</feature>
<evidence type="ECO:0000256" key="5">
    <source>
        <dbReference type="SAM" id="Phobius"/>
    </source>
</evidence>
<evidence type="ECO:0000256" key="2">
    <source>
        <dbReference type="ARBA" id="ARBA00022692"/>
    </source>
</evidence>
<sequence length="151" mass="16007">MDDPETATRCGVGIRGVAMTIDSFVWLFLFVVAVSVVGVVTGQTEITAAGVDTSLEGTPAAVGLVLWLGLAIGYHAFFESQSGKTLGKYLVDIRVVDDDGTPPSLRTAAVRNVLRLVDWLPAFYVVGIVALAVSDRRARLGDRLAGTTVVR</sequence>
<dbReference type="EMBL" id="OBEJ01000002">
    <property type="protein sequence ID" value="SNZ12788.1"/>
    <property type="molecule type" value="Genomic_DNA"/>
</dbReference>
<accession>A0A285NU87</accession>
<proteinExistence type="predicted"/>
<keyword evidence="2 5" id="KW-0812">Transmembrane</keyword>